<keyword evidence="2" id="KW-0812">Transmembrane</keyword>
<organism evidence="2 3">
    <name type="scientific">Toxoplasma gondii MAS</name>
    <dbReference type="NCBI Taxonomy" id="943118"/>
    <lineage>
        <taxon>Eukaryota</taxon>
        <taxon>Sar</taxon>
        <taxon>Alveolata</taxon>
        <taxon>Apicomplexa</taxon>
        <taxon>Conoidasida</taxon>
        <taxon>Coccidia</taxon>
        <taxon>Eucoccidiorida</taxon>
        <taxon>Eimeriorina</taxon>
        <taxon>Sarcocystidae</taxon>
        <taxon>Toxoplasma</taxon>
    </lineage>
</organism>
<feature type="compositionally biased region" description="Basic and acidic residues" evidence="1">
    <location>
        <begin position="161"/>
        <end position="170"/>
    </location>
</feature>
<accession>A0A086QTX2</accession>
<feature type="compositionally biased region" description="Basic and acidic residues" evidence="1">
    <location>
        <begin position="491"/>
        <end position="510"/>
    </location>
</feature>
<feature type="compositionally biased region" description="Basic and acidic residues" evidence="1">
    <location>
        <begin position="426"/>
        <end position="435"/>
    </location>
</feature>
<dbReference type="EMBL" id="AEXC02000697">
    <property type="protein sequence ID" value="KFH16054.1"/>
    <property type="molecule type" value="Genomic_DNA"/>
</dbReference>
<feature type="region of interest" description="Disordered" evidence="1">
    <location>
        <begin position="161"/>
        <end position="200"/>
    </location>
</feature>
<evidence type="ECO:0000313" key="2">
    <source>
        <dbReference type="EMBL" id="KFH16054.1"/>
    </source>
</evidence>
<dbReference type="VEuPathDB" id="ToxoDB:TGMAS_247680A"/>
<protein>
    <submittedName>
        <fullName evidence="2">Putative transmembrane protein</fullName>
    </submittedName>
</protein>
<feature type="region of interest" description="Disordered" evidence="1">
    <location>
        <begin position="121"/>
        <end position="144"/>
    </location>
</feature>
<proteinExistence type="predicted"/>
<feature type="region of interest" description="Disordered" evidence="1">
    <location>
        <begin position="331"/>
        <end position="358"/>
    </location>
</feature>
<keyword evidence="2" id="KW-0472">Membrane</keyword>
<sequence>MRLRFSLLFSVLLPFLLPVLLSRLSLFIWLTASVGLSLSEPLRGGHPHSGLLGGDKRRHRSSSFPPVSQLAASLRWEPSHNPLSTAFRASAGKDFSARGLFSIGRHLSPATSSAGSFVSLSSLRDRDSPSRPRSATQAPEGLRLSPAECLSSGCTNIWGGRREEVGETARGRKRTPFRQADSQTDEEERGSGRARRDTRRNEASPFSAFVFCGGALWLLMRETHKGTSDATRRIGSLSAHWNRSRRGPRHRFALRSLCPPPSVTCFPPRSDCSCPFASTHPPFSSFISAFASTPSSLGPVPTPRAVSLRLASASPSRLSRPSASLVSSACPSRRSFASPSSPRSSVFYPPRVSPKSSRGLCARKTQFLSSHLPDDERGVREDSEFFGVSLAEDVDFLSSASTASRQRRERDPESAGLSEEEDKPEEELLHAVEPRRTKRGFLIRSRAAKADRRDASSPGGATAPGLWGDAETSLEEEALRRRRERSVRGSSEAEKEAWSHRREEEAAGRFKVGDAAPDVSLPEFYYHNIPLPKGPPDNPEDPLPFPLDFISEEEKQDIRRMPTKEEREADRRDYFGADNVRAYHLYNPHWTPFQGCGVGFRQRFQRYFKKGSTSSLEQTVVSEASVFLQKATTGLRITWRLPRSATSDRVRGGQCVKATCWLGVFLCPFHFPGFHSSALLVSFYLAVQTFLSFLFFLQAQPSVPFGWRVYAAICLAKLPFLLAEYEARVEALLGEEKKLFQEQTLWQQLDRKPEAVADPRPRLPLPHPPFHVWET</sequence>
<dbReference type="Proteomes" id="UP000028821">
    <property type="component" value="Unassembled WGS sequence"/>
</dbReference>
<evidence type="ECO:0000313" key="3">
    <source>
        <dbReference type="Proteomes" id="UP000028821"/>
    </source>
</evidence>
<evidence type="ECO:0000256" key="1">
    <source>
        <dbReference type="SAM" id="MobiDB-lite"/>
    </source>
</evidence>
<feature type="region of interest" description="Disordered" evidence="1">
    <location>
        <begin position="400"/>
        <end position="510"/>
    </location>
</feature>
<name>A0A086QTX2_TOXGO</name>
<feature type="non-terminal residue" evidence="2">
    <location>
        <position position="775"/>
    </location>
</feature>
<comment type="caution">
    <text evidence="2">The sequence shown here is derived from an EMBL/GenBank/DDBJ whole genome shotgun (WGS) entry which is preliminary data.</text>
</comment>
<dbReference type="AlphaFoldDB" id="A0A086QTX2"/>
<reference evidence="2 3" key="1">
    <citation type="submission" date="2014-04" db="EMBL/GenBank/DDBJ databases">
        <authorList>
            <person name="Sibley D."/>
            <person name="Venepally P."/>
            <person name="Karamycheva S."/>
            <person name="Hadjithomas M."/>
            <person name="Khan A."/>
            <person name="Brunk B."/>
            <person name="Roos D."/>
            <person name="Caler E."/>
            <person name="Lorenzi H."/>
        </authorList>
    </citation>
    <scope>NUCLEOTIDE SEQUENCE [LARGE SCALE GENOMIC DNA]</scope>
    <source>
        <strain evidence="2 3">MAS</strain>
    </source>
</reference>
<gene>
    <name evidence="2" type="ORF">TGMAS_247680A</name>
</gene>
<feature type="compositionally biased region" description="Basic and acidic residues" evidence="1">
    <location>
        <begin position="189"/>
        <end position="200"/>
    </location>
</feature>
<feature type="compositionally biased region" description="Low complexity" evidence="1">
    <location>
        <begin position="331"/>
        <end position="354"/>
    </location>
</feature>